<dbReference type="OrthoDB" id="16520at2759"/>
<name>A0A2P4TII0_BAMTH</name>
<evidence type="ECO:0008006" key="3">
    <source>
        <dbReference type="Google" id="ProtNLM"/>
    </source>
</evidence>
<keyword evidence="2" id="KW-1185">Reference proteome</keyword>
<proteinExistence type="predicted"/>
<dbReference type="EMBL" id="PPHD01000029">
    <property type="protein sequence ID" value="POI36154.1"/>
    <property type="molecule type" value="Genomic_DNA"/>
</dbReference>
<evidence type="ECO:0000313" key="1">
    <source>
        <dbReference type="EMBL" id="POI36154.1"/>
    </source>
</evidence>
<gene>
    <name evidence="1" type="ORF">CIB84_000093</name>
</gene>
<sequence length="164" mass="18861">NSKQELREEKKCSSNVIESSNIISIRSSDAQEKITRTKGVDKIYAIVKRKRYFQNFAMSLKVYYSHSKSLTGGLPAVLLDQAHCWVPHKQTISDFLNDIFFFSADNEFIYRNQNGTVILRNVETNNSTVLIENKKIVSLKAVRYEVSPDREYALFAFNVEPVSK</sequence>
<dbReference type="SUPFAM" id="SSF82171">
    <property type="entry name" value="DPP6 N-terminal domain-like"/>
    <property type="match status" value="1"/>
</dbReference>
<evidence type="ECO:0000313" key="2">
    <source>
        <dbReference type="Proteomes" id="UP000237246"/>
    </source>
</evidence>
<dbReference type="Gene3D" id="2.140.10.30">
    <property type="entry name" value="Dipeptidylpeptidase IV, N-terminal domain"/>
    <property type="match status" value="1"/>
</dbReference>
<comment type="caution">
    <text evidence="1">The sequence shown here is derived from an EMBL/GenBank/DDBJ whole genome shotgun (WGS) entry which is preliminary data.</text>
</comment>
<dbReference type="AlphaFoldDB" id="A0A2P4TII0"/>
<accession>A0A2P4TII0</accession>
<organism evidence="1 2">
    <name type="scientific">Bambusicola thoracicus</name>
    <name type="common">Chinese bamboo-partridge</name>
    <name type="synonym">Perdix thoracica</name>
    <dbReference type="NCBI Taxonomy" id="9083"/>
    <lineage>
        <taxon>Eukaryota</taxon>
        <taxon>Metazoa</taxon>
        <taxon>Chordata</taxon>
        <taxon>Craniata</taxon>
        <taxon>Vertebrata</taxon>
        <taxon>Euteleostomi</taxon>
        <taxon>Archelosauria</taxon>
        <taxon>Archosauria</taxon>
        <taxon>Dinosauria</taxon>
        <taxon>Saurischia</taxon>
        <taxon>Theropoda</taxon>
        <taxon>Coelurosauria</taxon>
        <taxon>Aves</taxon>
        <taxon>Neognathae</taxon>
        <taxon>Galloanserae</taxon>
        <taxon>Galliformes</taxon>
        <taxon>Phasianidae</taxon>
        <taxon>Perdicinae</taxon>
        <taxon>Bambusicola</taxon>
    </lineage>
</organism>
<feature type="non-terminal residue" evidence="1">
    <location>
        <position position="1"/>
    </location>
</feature>
<dbReference type="Proteomes" id="UP000237246">
    <property type="component" value="Unassembled WGS sequence"/>
</dbReference>
<protein>
    <recommendedName>
        <fullName evidence="3">Dipeptidylpeptidase IV N-terminal domain-containing protein</fullName>
    </recommendedName>
</protein>
<reference evidence="1 2" key="1">
    <citation type="submission" date="2018-01" db="EMBL/GenBank/DDBJ databases">
        <title>Comparison of the Chinese Bamboo Partridge and Red Junglefowl genome sequences highlights the importance of demography in genome evolution.</title>
        <authorList>
            <person name="Tiley G.P."/>
            <person name="Kimball R.T."/>
            <person name="Braun E.L."/>
            <person name="Burleigh J.G."/>
        </authorList>
    </citation>
    <scope>NUCLEOTIDE SEQUENCE [LARGE SCALE GENOMIC DNA]</scope>
    <source>
        <strain evidence="1">RTK389</strain>
        <tissue evidence="1">Blood</tissue>
    </source>
</reference>